<proteinExistence type="predicted"/>
<keyword evidence="4" id="KW-1185">Reference proteome</keyword>
<dbReference type="Proteomes" id="UP000550714">
    <property type="component" value="Unassembled WGS sequence"/>
</dbReference>
<reference evidence="3 4" key="1">
    <citation type="submission" date="2020-08" db="EMBL/GenBank/DDBJ databases">
        <title>Genomic Encyclopedia of Type Strains, Phase III (KMG-III): the genomes of soil and plant-associated and newly described type strains.</title>
        <authorList>
            <person name="Whitman W."/>
        </authorList>
    </citation>
    <scope>NUCLEOTIDE SEQUENCE [LARGE SCALE GENOMIC DNA]</scope>
    <source>
        <strain evidence="3 4">CECT 8577</strain>
    </source>
</reference>
<feature type="region of interest" description="Disordered" evidence="1">
    <location>
        <begin position="54"/>
        <end position="115"/>
    </location>
</feature>
<evidence type="ECO:0000256" key="2">
    <source>
        <dbReference type="SAM" id="Phobius"/>
    </source>
</evidence>
<accession>A0A839S3L5</accession>
<evidence type="ECO:0000256" key="1">
    <source>
        <dbReference type="SAM" id="MobiDB-lite"/>
    </source>
</evidence>
<protein>
    <submittedName>
        <fullName evidence="3">Uncharacterized protein</fullName>
    </submittedName>
</protein>
<evidence type="ECO:0000313" key="4">
    <source>
        <dbReference type="Proteomes" id="UP000550714"/>
    </source>
</evidence>
<organism evidence="3 4">
    <name type="scientific">Prauserella isguenensis</name>
    <dbReference type="NCBI Taxonomy" id="1470180"/>
    <lineage>
        <taxon>Bacteria</taxon>
        <taxon>Bacillati</taxon>
        <taxon>Actinomycetota</taxon>
        <taxon>Actinomycetes</taxon>
        <taxon>Pseudonocardiales</taxon>
        <taxon>Pseudonocardiaceae</taxon>
        <taxon>Prauserella</taxon>
    </lineage>
</organism>
<dbReference type="EMBL" id="JACHWU010000004">
    <property type="protein sequence ID" value="MBB3052691.1"/>
    <property type="molecule type" value="Genomic_DNA"/>
</dbReference>
<name>A0A839S3L5_9PSEU</name>
<dbReference type="RefSeq" id="WP_183657305.1">
    <property type="nucleotide sequence ID" value="NZ_JACHWU010000004.1"/>
</dbReference>
<keyword evidence="2" id="KW-0472">Membrane</keyword>
<dbReference type="AlphaFoldDB" id="A0A839S3L5"/>
<gene>
    <name evidence="3" type="ORF">FHS23_003725</name>
</gene>
<sequence>MLYIVLILVLGALGLVVAALITADSLWAWVSLGVSVLAAILLVIDWWRRRSAGDEAARDTSAESDETTDETTDRATAGRTAADTTDSATPEVADVADTGAEDGGEDTGAEEPVHDGQTELIAAEGDLADPEDEPAIEDSSDDDALLMARLEDEVLVVDERPRYHLAHCAWLGARETIPLPAREARELGFSPCSRCAPDGTLARRHRDGAGA</sequence>
<comment type="caution">
    <text evidence="3">The sequence shown here is derived from an EMBL/GenBank/DDBJ whole genome shotgun (WGS) entry which is preliminary data.</text>
</comment>
<feature type="compositionally biased region" description="Acidic residues" evidence="1">
    <location>
        <begin position="99"/>
        <end position="109"/>
    </location>
</feature>
<feature type="compositionally biased region" description="Low complexity" evidence="1">
    <location>
        <begin position="74"/>
        <end position="98"/>
    </location>
</feature>
<keyword evidence="2" id="KW-1133">Transmembrane helix</keyword>
<feature type="transmembrane region" description="Helical" evidence="2">
    <location>
        <begin position="28"/>
        <end position="47"/>
    </location>
</feature>
<evidence type="ECO:0000313" key="3">
    <source>
        <dbReference type="EMBL" id="MBB3052691.1"/>
    </source>
</evidence>
<keyword evidence="2" id="KW-0812">Transmembrane</keyword>